<evidence type="ECO:0008006" key="3">
    <source>
        <dbReference type="Google" id="ProtNLM"/>
    </source>
</evidence>
<proteinExistence type="predicted"/>
<comment type="caution">
    <text evidence="1">The sequence shown here is derived from an EMBL/GenBank/DDBJ whole genome shotgun (WGS) entry which is preliminary data.</text>
</comment>
<dbReference type="RefSeq" id="WP_303479444.1">
    <property type="nucleotide sequence ID" value="NZ_JAUOPJ010000001.1"/>
</dbReference>
<accession>A0AAW7XQ21</accession>
<reference evidence="1" key="1">
    <citation type="submission" date="2023-07" db="EMBL/GenBank/DDBJ databases">
        <title>Genome content predicts the carbon catabolic preferences of heterotrophic bacteria.</title>
        <authorList>
            <person name="Gralka M."/>
        </authorList>
    </citation>
    <scope>NUCLEOTIDE SEQUENCE</scope>
    <source>
        <strain evidence="1">I2M02</strain>
    </source>
</reference>
<sequence>MKELKSSGYGDDFSMEQTADAAAGKKWKSNSGSKANFAEKFWVVFIGDVPFEEADIAAQRLIQITPKALSGEQDFYLLSTRKTKQNPAIEVVTSWFLERAATPSSPE</sequence>
<dbReference type="EMBL" id="JAUOPJ010000001">
    <property type="protein sequence ID" value="MDO6455877.1"/>
    <property type="molecule type" value="Genomic_DNA"/>
</dbReference>
<evidence type="ECO:0000313" key="1">
    <source>
        <dbReference type="EMBL" id="MDO6455877.1"/>
    </source>
</evidence>
<organism evidence="1 2">
    <name type="scientific">Celeribacter halophilus</name>
    <dbReference type="NCBI Taxonomy" id="576117"/>
    <lineage>
        <taxon>Bacteria</taxon>
        <taxon>Pseudomonadati</taxon>
        <taxon>Pseudomonadota</taxon>
        <taxon>Alphaproteobacteria</taxon>
        <taxon>Rhodobacterales</taxon>
        <taxon>Roseobacteraceae</taxon>
        <taxon>Celeribacter</taxon>
    </lineage>
</organism>
<name>A0AAW7XQ21_9RHOB</name>
<gene>
    <name evidence="1" type="ORF">Q4494_02215</name>
</gene>
<evidence type="ECO:0000313" key="2">
    <source>
        <dbReference type="Proteomes" id="UP001169823"/>
    </source>
</evidence>
<protein>
    <recommendedName>
        <fullName evidence="3">BRCT domain-containing protein</fullName>
    </recommendedName>
</protein>
<dbReference type="Proteomes" id="UP001169823">
    <property type="component" value="Unassembled WGS sequence"/>
</dbReference>
<dbReference type="AlphaFoldDB" id="A0AAW7XQ21"/>